<dbReference type="PROSITE" id="PS50026">
    <property type="entry name" value="EGF_3"/>
    <property type="match status" value="10"/>
</dbReference>
<comment type="caution">
    <text evidence="7">Lacks conserved residue(s) required for the propagation of feature annotation.</text>
</comment>
<evidence type="ECO:0000256" key="6">
    <source>
        <dbReference type="ARBA" id="ARBA00023180"/>
    </source>
</evidence>
<dbReference type="InterPro" id="IPR013032">
    <property type="entry name" value="EGF-like_CS"/>
</dbReference>
<feature type="domain" description="EGF-like" evidence="11">
    <location>
        <begin position="191"/>
        <end position="227"/>
    </location>
</feature>
<accession>A0ABY7EI79</accession>
<feature type="disulfide bond" evidence="7">
    <location>
        <begin position="6"/>
        <end position="15"/>
    </location>
</feature>
<dbReference type="Gene3D" id="2.10.25.10">
    <property type="entry name" value="Laminin"/>
    <property type="match status" value="9"/>
</dbReference>
<organism evidence="13 14">
    <name type="scientific">Mya arenaria</name>
    <name type="common">Soft-shell clam</name>
    <dbReference type="NCBI Taxonomy" id="6604"/>
    <lineage>
        <taxon>Eukaryota</taxon>
        <taxon>Metazoa</taxon>
        <taxon>Spiralia</taxon>
        <taxon>Lophotrochozoa</taxon>
        <taxon>Mollusca</taxon>
        <taxon>Bivalvia</taxon>
        <taxon>Autobranchia</taxon>
        <taxon>Heteroconchia</taxon>
        <taxon>Euheterodonta</taxon>
        <taxon>Imparidentia</taxon>
        <taxon>Neoheterodontei</taxon>
        <taxon>Myida</taxon>
        <taxon>Myoidea</taxon>
        <taxon>Myidae</taxon>
        <taxon>Mya</taxon>
    </lineage>
</organism>
<feature type="domain" description="EGF-like" evidence="11">
    <location>
        <begin position="115"/>
        <end position="151"/>
    </location>
</feature>
<feature type="disulfide bond" evidence="7">
    <location>
        <begin position="217"/>
        <end position="226"/>
    </location>
</feature>
<dbReference type="CDD" id="cd00054">
    <property type="entry name" value="EGF_CA"/>
    <property type="match status" value="9"/>
</dbReference>
<dbReference type="InterPro" id="IPR018097">
    <property type="entry name" value="EGF_Ca-bd_CS"/>
</dbReference>
<dbReference type="Pfam" id="PF00084">
    <property type="entry name" value="Sushi"/>
    <property type="match status" value="5"/>
</dbReference>
<name>A0ABY7EI79_MYAAR</name>
<feature type="disulfide bond" evidence="7">
    <location>
        <begin position="179"/>
        <end position="188"/>
    </location>
</feature>
<keyword evidence="2" id="KW-0964">Secreted</keyword>
<feature type="domain" description="EGF-like" evidence="11">
    <location>
        <begin position="456"/>
        <end position="488"/>
    </location>
</feature>
<feature type="domain" description="Sushi" evidence="12">
    <location>
        <begin position="734"/>
        <end position="791"/>
    </location>
</feature>
<evidence type="ECO:0000256" key="9">
    <source>
        <dbReference type="SAM" id="MobiDB-lite"/>
    </source>
</evidence>
<feature type="domain" description="EGF-like" evidence="11">
    <location>
        <begin position="18"/>
        <end position="54"/>
    </location>
</feature>
<dbReference type="PRINTS" id="PR00010">
    <property type="entry name" value="EGFBLOOD"/>
</dbReference>
<dbReference type="PROSITE" id="PS50923">
    <property type="entry name" value="SUSHI"/>
    <property type="match status" value="4"/>
</dbReference>
<evidence type="ECO:0000256" key="3">
    <source>
        <dbReference type="ARBA" id="ARBA00022536"/>
    </source>
</evidence>
<feature type="disulfide bond" evidence="7">
    <location>
        <begin position="255"/>
        <end position="264"/>
    </location>
</feature>
<dbReference type="PROSITE" id="PS01186">
    <property type="entry name" value="EGF_2"/>
    <property type="match status" value="9"/>
</dbReference>
<dbReference type="InterPro" id="IPR051145">
    <property type="entry name" value="GAS-SHBG-PROS"/>
</dbReference>
<dbReference type="InterPro" id="IPR000436">
    <property type="entry name" value="Sushi_SCR_CCP_dom"/>
</dbReference>
<dbReference type="InterPro" id="IPR000742">
    <property type="entry name" value="EGF"/>
</dbReference>
<feature type="domain" description="Sushi" evidence="12">
    <location>
        <begin position="560"/>
        <end position="617"/>
    </location>
</feature>
<feature type="domain" description="EGF-like" evidence="11">
    <location>
        <begin position="317"/>
        <end position="353"/>
    </location>
</feature>
<feature type="domain" description="EGF-like" evidence="11">
    <location>
        <begin position="153"/>
        <end position="189"/>
    </location>
</feature>
<dbReference type="Pfam" id="PF00008">
    <property type="entry name" value="EGF"/>
    <property type="match status" value="5"/>
</dbReference>
<sequence length="1031" mass="107918">MFTCQCLTGFEGADCGTNDDDCVSHGCLNGAACVDEPGSYSCKCVSGYSGDFCETNDDDCVSHGCVNGAACVDGTNNDNDCLTNPCQNSGACADGINTYTCTCIPGYTGTNCETNDDDCVSHGCLNGAACVDEPGGYTCTCSSGFNGDFCETNVNECSTNPCQNGGACTDGVNMYTCSCIPGYTGTNCETNDDDCVSHGCLNSAACVDKPGSYTCTCASGYSGDFCETNDNNCSPNPCVNGGACANGINTYTCTCISGYTGTNCETDIDGCLPPPCKHGGTCTDIVNGYQCTCADGYEGVNCETNINDCSPNPCENDINECLPNVCKNGATCVDQVNSYTCQCMDGYDGTYCEQSLLGDTCTANSGICANIVFGECSGTECVCQSGYYKTGPDTCSPVDCGPLSSPDNGAVDQTGGTTYTKIALFSCNTGYARIGVASVTCQSNITWSGTTPVCEDINECLSNLCKNGATCADEVNSYTCQSLGDTCSGDSGVCGNIVLGECSGIECVCQSGHYKTGPATCSPIDCGTLASPNNGAVDQTDGTTVTKIAVFSCNTGYALNDCGVPVSIANGDVSYPDVTLVGATATYSCTQGYTLSGSATSVCQTDGTWSDHGVCFVDCGTLTNPTNGEVMNPSVTSVGQVATYSCFVGYGLVGSKVRTCQSNGAWSGAAPICVFGCEAPVFPANGRVNTTEGLAVGHTIYYTCVDGYELVGQAERICEASSTWSGTAPSCLIKCPLIGSIENGKVDMSWGRHEGSLASFACNTNYALVGDPIISCESTGVWGGIQPTCVFAMFPDIILAFGAVLILLIIVDIFVVGICLYYRYCRSPGKTPTDSGLKQKYSDIFGKDREEWSSTHGKFDASGKDADRLGIKAKVLGYIWTGWGEWSSTHGKFDASETDDQHPPPTKSEESNVVYRSTMKMSNSVLGNLFSKGSKYQRPEDEGRAATPYMDGEQMNDNGYVTGGSHSLEVTRSDDFDKLIEIQSTPGSGDNPRERRKLNLDDSEIKEVKEGDDRYLFPMRGTAGKSHRVAL</sequence>
<feature type="region of interest" description="Disordered" evidence="9">
    <location>
        <begin position="931"/>
        <end position="954"/>
    </location>
</feature>
<evidence type="ECO:0000256" key="5">
    <source>
        <dbReference type="ARBA" id="ARBA00023157"/>
    </source>
</evidence>
<feature type="disulfide bond" evidence="7">
    <location>
        <begin position="44"/>
        <end position="53"/>
    </location>
</feature>
<dbReference type="InterPro" id="IPR000152">
    <property type="entry name" value="EGF-type_Asp/Asn_hydroxyl_site"/>
</dbReference>
<evidence type="ECO:0000313" key="14">
    <source>
        <dbReference type="Proteomes" id="UP001164746"/>
    </source>
</evidence>
<dbReference type="SUPFAM" id="SSF57535">
    <property type="entry name" value="Complement control module/SCR domain"/>
    <property type="match status" value="6"/>
</dbReference>
<dbReference type="PROSITE" id="PS00010">
    <property type="entry name" value="ASX_HYDROXYL"/>
    <property type="match status" value="8"/>
</dbReference>
<dbReference type="PANTHER" id="PTHR24040:SF13">
    <property type="entry name" value="FIBROPELLIN-1"/>
    <property type="match status" value="1"/>
</dbReference>
<feature type="domain" description="EGF-like" evidence="11">
    <location>
        <begin position="267"/>
        <end position="303"/>
    </location>
</feature>
<dbReference type="SMART" id="SM00181">
    <property type="entry name" value="EGF"/>
    <property type="match status" value="10"/>
</dbReference>
<evidence type="ECO:0000256" key="7">
    <source>
        <dbReference type="PROSITE-ProRule" id="PRU00076"/>
    </source>
</evidence>
<feature type="transmembrane region" description="Helical" evidence="10">
    <location>
        <begin position="797"/>
        <end position="822"/>
    </location>
</feature>
<keyword evidence="10" id="KW-0472">Membrane</keyword>
<dbReference type="PANTHER" id="PTHR24040">
    <property type="entry name" value="LAMININ G-LIKE DOMAIN-CONTAINING PROTEIN"/>
    <property type="match status" value="1"/>
</dbReference>
<proteinExistence type="predicted"/>
<dbReference type="InterPro" id="IPR035976">
    <property type="entry name" value="Sushi/SCR/CCP_sf"/>
</dbReference>
<evidence type="ECO:0000259" key="11">
    <source>
        <dbReference type="PROSITE" id="PS50026"/>
    </source>
</evidence>
<keyword evidence="14" id="KW-1185">Reference proteome</keyword>
<evidence type="ECO:0000256" key="10">
    <source>
        <dbReference type="SAM" id="Phobius"/>
    </source>
</evidence>
<reference evidence="13" key="1">
    <citation type="submission" date="2022-11" db="EMBL/GenBank/DDBJ databases">
        <title>Centuries of genome instability and evolution in soft-shell clam transmissible cancer (bioRxiv).</title>
        <authorList>
            <person name="Hart S.F.M."/>
            <person name="Yonemitsu M.A."/>
            <person name="Giersch R.M."/>
            <person name="Beal B.F."/>
            <person name="Arriagada G."/>
            <person name="Davis B.W."/>
            <person name="Ostrander E.A."/>
            <person name="Goff S.P."/>
            <person name="Metzger M.J."/>
        </authorList>
    </citation>
    <scope>NUCLEOTIDE SEQUENCE</scope>
    <source>
        <strain evidence="13">MELC-2E11</strain>
        <tissue evidence="13">Siphon/mantle</tissue>
    </source>
</reference>
<dbReference type="PROSITE" id="PS01187">
    <property type="entry name" value="EGF_CA"/>
    <property type="match status" value="5"/>
</dbReference>
<keyword evidence="5 7" id="KW-1015">Disulfide bond</keyword>
<evidence type="ECO:0000256" key="8">
    <source>
        <dbReference type="PROSITE-ProRule" id="PRU00302"/>
    </source>
</evidence>
<feature type="disulfide bond" evidence="8">
    <location>
        <begin position="704"/>
        <end position="731"/>
    </location>
</feature>
<dbReference type="Pfam" id="PF12661">
    <property type="entry name" value="hEGF"/>
    <property type="match status" value="3"/>
</dbReference>
<dbReference type="SUPFAM" id="SSF57196">
    <property type="entry name" value="EGF/Laminin"/>
    <property type="match status" value="9"/>
</dbReference>
<feature type="disulfide bond" evidence="8">
    <location>
        <begin position="427"/>
        <end position="454"/>
    </location>
</feature>
<evidence type="ECO:0000256" key="4">
    <source>
        <dbReference type="ARBA" id="ARBA00022737"/>
    </source>
</evidence>
<dbReference type="EMBL" id="CP111017">
    <property type="protein sequence ID" value="WAR08642.1"/>
    <property type="molecule type" value="Genomic_DNA"/>
</dbReference>
<dbReference type="CDD" id="cd00033">
    <property type="entry name" value="CCP"/>
    <property type="match status" value="5"/>
</dbReference>
<feature type="domain" description="Sushi" evidence="12">
    <location>
        <begin position="675"/>
        <end position="733"/>
    </location>
</feature>
<dbReference type="PRINTS" id="PR01983">
    <property type="entry name" value="NOTCH"/>
</dbReference>
<feature type="domain" description="Sushi" evidence="12">
    <location>
        <begin position="398"/>
        <end position="456"/>
    </location>
</feature>
<keyword evidence="8" id="KW-0768">Sushi</keyword>
<keyword evidence="10" id="KW-1133">Transmembrane helix</keyword>
<evidence type="ECO:0000256" key="1">
    <source>
        <dbReference type="ARBA" id="ARBA00004613"/>
    </source>
</evidence>
<feature type="compositionally biased region" description="Basic and acidic residues" evidence="9">
    <location>
        <begin position="891"/>
        <end position="910"/>
    </location>
</feature>
<evidence type="ECO:0000256" key="2">
    <source>
        <dbReference type="ARBA" id="ARBA00022525"/>
    </source>
</evidence>
<feature type="region of interest" description="Disordered" evidence="9">
    <location>
        <begin position="982"/>
        <end position="1001"/>
    </location>
</feature>
<feature type="disulfide bond" evidence="7">
    <location>
        <begin position="141"/>
        <end position="150"/>
    </location>
</feature>
<comment type="subcellular location">
    <subcellularLocation>
        <location evidence="1">Secreted</location>
    </subcellularLocation>
</comment>
<feature type="disulfide bond" evidence="7">
    <location>
        <begin position="293"/>
        <end position="302"/>
    </location>
</feature>
<dbReference type="Proteomes" id="UP001164746">
    <property type="component" value="Chromosome 6"/>
</dbReference>
<evidence type="ECO:0000259" key="12">
    <source>
        <dbReference type="PROSITE" id="PS50923"/>
    </source>
</evidence>
<keyword evidence="10" id="KW-0812">Transmembrane</keyword>
<feature type="compositionally biased region" description="Basic and acidic residues" evidence="9">
    <location>
        <begin position="991"/>
        <end position="1001"/>
    </location>
</feature>
<gene>
    <name evidence="13" type="ORF">MAR_018600</name>
</gene>
<evidence type="ECO:0000313" key="13">
    <source>
        <dbReference type="EMBL" id="WAR08642.1"/>
    </source>
</evidence>
<dbReference type="Gene3D" id="2.10.70.10">
    <property type="entry name" value="Complement Module, domain 1"/>
    <property type="match status" value="6"/>
</dbReference>
<keyword evidence="6" id="KW-0325">Glycoprotein</keyword>
<dbReference type="SMART" id="SM00032">
    <property type="entry name" value="CCP"/>
    <property type="match status" value="5"/>
</dbReference>
<feature type="disulfide bond" evidence="7">
    <location>
        <begin position="343"/>
        <end position="352"/>
    </location>
</feature>
<feature type="domain" description="EGF-like" evidence="11">
    <location>
        <begin position="77"/>
        <end position="113"/>
    </location>
</feature>
<keyword evidence="3 7" id="KW-0245">EGF-like domain</keyword>
<dbReference type="SMART" id="SM00179">
    <property type="entry name" value="EGF_CA"/>
    <property type="match status" value="9"/>
</dbReference>
<feature type="region of interest" description="Disordered" evidence="9">
    <location>
        <begin position="891"/>
        <end position="912"/>
    </location>
</feature>
<protein>
    <submittedName>
        <fullName evidence="13">FBP1-like protein</fullName>
    </submittedName>
</protein>
<feature type="disulfide bond" evidence="8">
    <location>
        <begin position="762"/>
        <end position="789"/>
    </location>
</feature>
<feature type="domain" description="EGF-like" evidence="11">
    <location>
        <begin position="229"/>
        <end position="265"/>
    </location>
</feature>
<keyword evidence="4" id="KW-0677">Repeat</keyword>
<feature type="domain" description="EGF-like" evidence="11">
    <location>
        <begin position="1"/>
        <end position="16"/>
    </location>
</feature>
<dbReference type="InterPro" id="IPR001881">
    <property type="entry name" value="EGF-like_Ca-bd_dom"/>
</dbReference>
<feature type="disulfide bond" evidence="7">
    <location>
        <begin position="103"/>
        <end position="112"/>
    </location>
</feature>
<dbReference type="PROSITE" id="PS00022">
    <property type="entry name" value="EGF_1"/>
    <property type="match status" value="9"/>
</dbReference>